<feature type="compositionally biased region" description="Basic and acidic residues" evidence="1">
    <location>
        <begin position="42"/>
        <end position="61"/>
    </location>
</feature>
<proteinExistence type="predicted"/>
<evidence type="ECO:0000256" key="1">
    <source>
        <dbReference type="SAM" id="MobiDB-lite"/>
    </source>
</evidence>
<sequence length="295" mass="30044">MTGAPLPGRAAVAPAGRGMQRSGVLVALDAAERGCGGAGSEARGDRGDEVDRRGQDHRAEQVTEQGVAQHRTADRLAGDVGVADLVGHPQGEGQVGEVLVVGVLVLVEVDSSVAVVVEAGVADGEQDVHQHPGGGDAEHAESGLDDRRDALLGARGQQDADPDQARHRGDQQDDVGGAAPGVLLGGVGAGVRRVHAGDDGPGPRAVDPGGDDPARHGRGLGAPGEHHHGPGDHPQRQAHDQSDQHQPVKRACSAHIVSSRRRAVGGPVDRLRNGPVATRGGTVPPARHRSVTACC</sequence>
<feature type="region of interest" description="Disordered" evidence="1">
    <location>
        <begin position="265"/>
        <end position="295"/>
    </location>
</feature>
<feature type="compositionally biased region" description="Basic residues" evidence="1">
    <location>
        <begin position="286"/>
        <end position="295"/>
    </location>
</feature>
<feature type="compositionally biased region" description="Basic and acidic residues" evidence="1">
    <location>
        <begin position="224"/>
        <end position="243"/>
    </location>
</feature>
<feature type="region of interest" description="Disordered" evidence="1">
    <location>
        <begin position="155"/>
        <end position="251"/>
    </location>
</feature>
<feature type="region of interest" description="Disordered" evidence="1">
    <location>
        <begin position="34"/>
        <end position="68"/>
    </location>
</feature>
<reference evidence="2" key="1">
    <citation type="submission" date="2019-08" db="EMBL/GenBank/DDBJ databases">
        <authorList>
            <person name="Kucharzyk K."/>
            <person name="Murdoch R.W."/>
            <person name="Higgins S."/>
            <person name="Loffler F."/>
        </authorList>
    </citation>
    <scope>NUCLEOTIDE SEQUENCE</scope>
</reference>
<organism evidence="2">
    <name type="scientific">bioreactor metagenome</name>
    <dbReference type="NCBI Taxonomy" id="1076179"/>
    <lineage>
        <taxon>unclassified sequences</taxon>
        <taxon>metagenomes</taxon>
        <taxon>ecological metagenomes</taxon>
    </lineage>
</organism>
<evidence type="ECO:0000313" key="2">
    <source>
        <dbReference type="EMBL" id="MPM65739.1"/>
    </source>
</evidence>
<gene>
    <name evidence="2" type="ORF">SDC9_112640</name>
</gene>
<accession>A0A645BJU2</accession>
<comment type="caution">
    <text evidence="2">The sequence shown here is derived from an EMBL/GenBank/DDBJ whole genome shotgun (WGS) entry which is preliminary data.</text>
</comment>
<protein>
    <submittedName>
        <fullName evidence="2">Uncharacterized protein</fullName>
    </submittedName>
</protein>
<dbReference type="AlphaFoldDB" id="A0A645BJU2"/>
<name>A0A645BJU2_9ZZZZ</name>
<dbReference type="EMBL" id="VSSQ01020686">
    <property type="protein sequence ID" value="MPM65739.1"/>
    <property type="molecule type" value="Genomic_DNA"/>
</dbReference>